<gene>
    <name evidence="3" type="ORF">FB458_0827</name>
</gene>
<dbReference type="Gene3D" id="1.10.1040.20">
    <property type="entry name" value="ProC-like, C-terminal domain"/>
    <property type="match status" value="1"/>
</dbReference>
<evidence type="ECO:0000259" key="1">
    <source>
        <dbReference type="Pfam" id="PF10727"/>
    </source>
</evidence>
<proteinExistence type="predicted"/>
<accession>A0A542DXF0</accession>
<dbReference type="InterPro" id="IPR037108">
    <property type="entry name" value="TM1727-like_C_sf"/>
</dbReference>
<reference evidence="3 4" key="1">
    <citation type="submission" date="2019-06" db="EMBL/GenBank/DDBJ databases">
        <title>Sequencing the genomes of 1000 actinobacteria strains.</title>
        <authorList>
            <person name="Klenk H.-P."/>
        </authorList>
    </citation>
    <scope>NUCLEOTIDE SEQUENCE [LARGE SCALE GENOMIC DNA]</scope>
    <source>
        <strain evidence="3 4">DSM 18607</strain>
    </source>
</reference>
<dbReference type="EMBL" id="VFMN01000001">
    <property type="protein sequence ID" value="TQJ07759.1"/>
    <property type="molecule type" value="Genomic_DNA"/>
</dbReference>
<dbReference type="InterPro" id="IPR036291">
    <property type="entry name" value="NAD(P)-bd_dom_sf"/>
</dbReference>
<evidence type="ECO:0000259" key="2">
    <source>
        <dbReference type="Pfam" id="PF10728"/>
    </source>
</evidence>
<organism evidence="3 4">
    <name type="scientific">Lapillicoccus jejuensis</name>
    <dbReference type="NCBI Taxonomy" id="402171"/>
    <lineage>
        <taxon>Bacteria</taxon>
        <taxon>Bacillati</taxon>
        <taxon>Actinomycetota</taxon>
        <taxon>Actinomycetes</taxon>
        <taxon>Micrococcales</taxon>
        <taxon>Intrasporangiaceae</taxon>
        <taxon>Lapillicoccus</taxon>
    </lineage>
</organism>
<comment type="caution">
    <text evidence="3">The sequence shown here is derived from an EMBL/GenBank/DDBJ whole genome shotgun (WGS) entry which is preliminary data.</text>
</comment>
<dbReference type="InterPro" id="IPR029752">
    <property type="entry name" value="D-isomer_DH_CS1"/>
</dbReference>
<dbReference type="Gene3D" id="3.40.50.720">
    <property type="entry name" value="NAD(P)-binding Rossmann-like Domain"/>
    <property type="match status" value="1"/>
</dbReference>
<dbReference type="InterPro" id="IPR008927">
    <property type="entry name" value="6-PGluconate_DH-like_C_sf"/>
</dbReference>
<dbReference type="Proteomes" id="UP000317893">
    <property type="component" value="Unassembled WGS sequence"/>
</dbReference>
<sequence>MSQPPGAPARLRVGVVGTGRVGAVLGAALAAAGHHVVACSAVSQASLDRAATLLRGVPVREVPDVARAADLVLLAVPDDDLAGLVRGLADTGALRPGQVVVHPGGRHGIGVLEPAARLGALPLALHPAMTFTGTALDLDRLVGCCFAVTTTRELRPVGEALVLEMAGEPVWVEEEDRALYHAALCHTSNHLVTLVAQGRQLLEAAAIEDPARVLRPILTAALDNALRSGDAALTGPVSRGDAGTLAEHLTALTAHPDVRPTYLALARETARRARAAGRLRPDLADRVEAVLEQEETP</sequence>
<feature type="domain" description="Putative oxidoreductase/dehydrogenase Rossmann-like" evidence="1">
    <location>
        <begin position="8"/>
        <end position="127"/>
    </location>
</feature>
<evidence type="ECO:0000313" key="3">
    <source>
        <dbReference type="EMBL" id="TQJ07759.1"/>
    </source>
</evidence>
<dbReference type="SUPFAM" id="SSF51735">
    <property type="entry name" value="NAD(P)-binding Rossmann-fold domains"/>
    <property type="match status" value="1"/>
</dbReference>
<name>A0A542DXF0_9MICO</name>
<dbReference type="Pfam" id="PF10727">
    <property type="entry name" value="Rossmann-like"/>
    <property type="match status" value="1"/>
</dbReference>
<dbReference type="PANTHER" id="PTHR40459:SF1">
    <property type="entry name" value="CONSERVED HYPOTHETICAL ALANINE AND LEUCINE RICH PROTEIN"/>
    <property type="match status" value="1"/>
</dbReference>
<dbReference type="Pfam" id="PF10728">
    <property type="entry name" value="DUF2520"/>
    <property type="match status" value="1"/>
</dbReference>
<dbReference type="AlphaFoldDB" id="A0A542DXF0"/>
<dbReference type="InterPro" id="IPR018931">
    <property type="entry name" value="DUF2520"/>
</dbReference>
<dbReference type="SUPFAM" id="SSF48179">
    <property type="entry name" value="6-phosphogluconate dehydrogenase C-terminal domain-like"/>
    <property type="match status" value="1"/>
</dbReference>
<feature type="domain" description="DUF2520" evidence="2">
    <location>
        <begin position="144"/>
        <end position="269"/>
    </location>
</feature>
<dbReference type="PANTHER" id="PTHR40459">
    <property type="entry name" value="CONSERVED HYPOTHETICAL ALANINE AND LEUCINE RICH PROTEIN"/>
    <property type="match status" value="1"/>
</dbReference>
<dbReference type="InterPro" id="IPR019665">
    <property type="entry name" value="OxRdtase/DH_put_Rossmann_dom"/>
</dbReference>
<dbReference type="RefSeq" id="WP_141847003.1">
    <property type="nucleotide sequence ID" value="NZ_BAAAPR010000008.1"/>
</dbReference>
<protein>
    <submittedName>
        <fullName evidence="3">Putative short-subunit dehydrogenase-like oxidoreductase (DUF2520 family)</fullName>
    </submittedName>
</protein>
<evidence type="ECO:0000313" key="4">
    <source>
        <dbReference type="Proteomes" id="UP000317893"/>
    </source>
</evidence>
<keyword evidence="4" id="KW-1185">Reference proteome</keyword>
<dbReference type="PROSITE" id="PS00065">
    <property type="entry name" value="D_2_HYDROXYACID_DH_1"/>
    <property type="match status" value="1"/>
</dbReference>
<dbReference type="OrthoDB" id="8650434at2"/>